<sequence length="201" mass="23017">MSTAYTPKDGEVALTFLEDSPAQTEILSSAYSDTEPFYFVKSENQKTIDWHKATVILKASSEAGVDPQLLVTIQYRGIRGDRIALDTEEKTSPVRVEDYLNGKHAKLVHYEEFAFEDEQGNQYQWHRVDKHAPKLFMAGELDEPIAELHSRGLNPKHIDHYLERSVLVLSPKAVAIQDRVLISFLWILNKTEGWLAWDFVN</sequence>
<dbReference type="Pfam" id="PF20236">
    <property type="entry name" value="DUF6593"/>
    <property type="match status" value="1"/>
</dbReference>
<reference evidence="2 3" key="1">
    <citation type="journal article" date="2016" name="Mol. Biol. Evol.">
        <title>Comparative Genomics of Early-Diverging Mushroom-Forming Fungi Provides Insights into the Origins of Lignocellulose Decay Capabilities.</title>
        <authorList>
            <person name="Nagy L.G."/>
            <person name="Riley R."/>
            <person name="Tritt A."/>
            <person name="Adam C."/>
            <person name="Daum C."/>
            <person name="Floudas D."/>
            <person name="Sun H."/>
            <person name="Yadav J.S."/>
            <person name="Pangilinan J."/>
            <person name="Larsson K.H."/>
            <person name="Matsuura K."/>
            <person name="Barry K."/>
            <person name="Labutti K."/>
            <person name="Kuo R."/>
            <person name="Ohm R.A."/>
            <person name="Bhattacharya S.S."/>
            <person name="Shirouzu T."/>
            <person name="Yoshinaga Y."/>
            <person name="Martin F.M."/>
            <person name="Grigoriev I.V."/>
            <person name="Hibbett D.S."/>
        </authorList>
    </citation>
    <scope>NUCLEOTIDE SEQUENCE [LARGE SCALE GENOMIC DNA]</scope>
    <source>
        <strain evidence="2 3">HHB9708</strain>
    </source>
</reference>
<organism evidence="2 3">
    <name type="scientific">Sistotremastrum niveocremeum HHB9708</name>
    <dbReference type="NCBI Taxonomy" id="1314777"/>
    <lineage>
        <taxon>Eukaryota</taxon>
        <taxon>Fungi</taxon>
        <taxon>Dikarya</taxon>
        <taxon>Basidiomycota</taxon>
        <taxon>Agaricomycotina</taxon>
        <taxon>Agaricomycetes</taxon>
        <taxon>Sistotremastrales</taxon>
        <taxon>Sistotremastraceae</taxon>
        <taxon>Sertulicium</taxon>
        <taxon>Sertulicium niveocremeum</taxon>
    </lineage>
</organism>
<evidence type="ECO:0000313" key="3">
    <source>
        <dbReference type="Proteomes" id="UP000076722"/>
    </source>
</evidence>
<evidence type="ECO:0000313" key="2">
    <source>
        <dbReference type="EMBL" id="KZS91523.1"/>
    </source>
</evidence>
<evidence type="ECO:0000259" key="1">
    <source>
        <dbReference type="Pfam" id="PF20236"/>
    </source>
</evidence>
<dbReference type="AlphaFoldDB" id="A0A164SIQ4"/>
<gene>
    <name evidence="2" type="ORF">SISNIDRAFT_467761</name>
</gene>
<feature type="domain" description="DUF6593" evidence="1">
    <location>
        <begin position="19"/>
        <end position="187"/>
    </location>
</feature>
<dbReference type="OrthoDB" id="3256331at2759"/>
<protein>
    <recommendedName>
        <fullName evidence="1">DUF6593 domain-containing protein</fullName>
    </recommendedName>
</protein>
<dbReference type="EMBL" id="KV419415">
    <property type="protein sequence ID" value="KZS91523.1"/>
    <property type="molecule type" value="Genomic_DNA"/>
</dbReference>
<proteinExistence type="predicted"/>
<name>A0A164SIQ4_9AGAM</name>
<dbReference type="InterPro" id="IPR046528">
    <property type="entry name" value="DUF6593"/>
</dbReference>
<keyword evidence="3" id="KW-1185">Reference proteome</keyword>
<dbReference type="Proteomes" id="UP000076722">
    <property type="component" value="Unassembled WGS sequence"/>
</dbReference>
<accession>A0A164SIQ4</accession>